<sequence>MANILTVYYSRKGQNYWGGSIKNLEKGNTEILAEAIQAAVGGDIFEVDTVKPYAEDYHTCTEEAAAELKANARPRLKAYMESLDSYDTIFVGFPNWWGTMPMPVFSFLERYDLNGKRIIPFCTNEGSGMGRSERDLKSICTGARVEKGLAVRGTECPSFGRKAADWARRMTDKN</sequence>
<name>A0ABQ0AUI1_9FIRM</name>
<feature type="domain" description="Flavodoxin-like" evidence="1">
    <location>
        <begin position="27"/>
        <end position="152"/>
    </location>
</feature>
<dbReference type="InterPro" id="IPR029039">
    <property type="entry name" value="Flavoprotein-like_sf"/>
</dbReference>
<dbReference type="InterPro" id="IPR008254">
    <property type="entry name" value="Flavodoxin/NO_synth"/>
</dbReference>
<dbReference type="PANTHER" id="PTHR39201:SF1">
    <property type="entry name" value="FLAVODOXIN-LIKE DOMAIN-CONTAINING PROTEIN"/>
    <property type="match status" value="1"/>
</dbReference>
<organism evidence="2 3">
    <name type="scientific">Enterocloster alcoholdehydrogenati</name>
    <dbReference type="NCBI Taxonomy" id="2547410"/>
    <lineage>
        <taxon>Bacteria</taxon>
        <taxon>Bacillati</taxon>
        <taxon>Bacillota</taxon>
        <taxon>Clostridia</taxon>
        <taxon>Lachnospirales</taxon>
        <taxon>Lachnospiraceae</taxon>
        <taxon>Enterocloster</taxon>
    </lineage>
</organism>
<proteinExistence type="predicted"/>
<reference evidence="2 3" key="1">
    <citation type="submission" date="2024-04" db="EMBL/GenBank/DDBJ databases">
        <title>Defined microbial consortia suppress multidrug-resistant proinflammatory Enterobacteriaceae via ecological control.</title>
        <authorList>
            <person name="Furuichi M."/>
            <person name="Kawaguchi T."/>
            <person name="Pust M."/>
            <person name="Yasuma K."/>
            <person name="Plichta D."/>
            <person name="Hasegawa N."/>
            <person name="Ohya T."/>
            <person name="Bhattarai S."/>
            <person name="Sasajima S."/>
            <person name="Aoto Y."/>
            <person name="Tuganbaev T."/>
            <person name="Yaginuma M."/>
            <person name="Ueda M."/>
            <person name="Okahashi N."/>
            <person name="Amafuji K."/>
            <person name="Kiridooshi Y."/>
            <person name="Sugita K."/>
            <person name="Strazar M."/>
            <person name="Skelly A."/>
            <person name="Suda W."/>
            <person name="Hattori M."/>
            <person name="Nakamoto N."/>
            <person name="Caballero S."/>
            <person name="Norman J."/>
            <person name="Olle B."/>
            <person name="Tanoue T."/>
            <person name="Arita M."/>
            <person name="Bucci V."/>
            <person name="Atarashi K."/>
            <person name="Xavier R."/>
            <person name="Honda K."/>
        </authorList>
    </citation>
    <scope>NUCLEOTIDE SEQUENCE [LARGE SCALE GENOMIC DNA]</scope>
    <source>
        <strain evidence="3">f13</strain>
    </source>
</reference>
<comment type="caution">
    <text evidence="2">The sequence shown here is derived from an EMBL/GenBank/DDBJ whole genome shotgun (WGS) entry which is preliminary data.</text>
</comment>
<dbReference type="EMBL" id="BAABXL010000001">
    <property type="protein sequence ID" value="GAA6267686.1"/>
    <property type="molecule type" value="Genomic_DNA"/>
</dbReference>
<evidence type="ECO:0000313" key="3">
    <source>
        <dbReference type="Proteomes" id="UP001600894"/>
    </source>
</evidence>
<keyword evidence="3" id="KW-1185">Reference proteome</keyword>
<dbReference type="SUPFAM" id="SSF52218">
    <property type="entry name" value="Flavoproteins"/>
    <property type="match status" value="1"/>
</dbReference>
<dbReference type="Proteomes" id="UP001600894">
    <property type="component" value="Unassembled WGS sequence"/>
</dbReference>
<dbReference type="PANTHER" id="PTHR39201">
    <property type="entry name" value="EXPORTED PROTEIN-RELATED"/>
    <property type="match status" value="1"/>
</dbReference>
<accession>A0ABQ0AUI1</accession>
<dbReference type="Gene3D" id="3.40.50.360">
    <property type="match status" value="1"/>
</dbReference>
<dbReference type="RefSeq" id="WP_178301530.1">
    <property type="nucleotide sequence ID" value="NZ_BAABXL010000001.1"/>
</dbReference>
<gene>
    <name evidence="2" type="ORF">F130042H8_07460</name>
</gene>
<protein>
    <submittedName>
        <fullName evidence="2">Flavodoxin</fullName>
    </submittedName>
</protein>
<evidence type="ECO:0000259" key="1">
    <source>
        <dbReference type="Pfam" id="PF12682"/>
    </source>
</evidence>
<evidence type="ECO:0000313" key="2">
    <source>
        <dbReference type="EMBL" id="GAA6267686.1"/>
    </source>
</evidence>
<dbReference type="Pfam" id="PF12682">
    <property type="entry name" value="Flavodoxin_4"/>
    <property type="match status" value="1"/>
</dbReference>